<feature type="transmembrane region" description="Helical" evidence="3">
    <location>
        <begin position="42"/>
        <end position="62"/>
    </location>
</feature>
<evidence type="ECO:0000256" key="3">
    <source>
        <dbReference type="SAM" id="Phobius"/>
    </source>
</evidence>
<dbReference type="Pfam" id="PF00990">
    <property type="entry name" value="GGDEF"/>
    <property type="match status" value="1"/>
</dbReference>
<dbReference type="STRING" id="1223802.SUTH_01214"/>
<proteinExistence type="predicted"/>
<dbReference type="Proteomes" id="UP000031637">
    <property type="component" value="Chromosome"/>
</dbReference>
<sequence>MTVITELIDPRTFLLVANLLGMFCALVLWVQARSFPEDIKGLRDWALAVVLIGCASGLASMRGIIPDYLAIVAASAALLLGQFLLIVGLQRYAGQQPKWRPALDGIGAVVILIVWLTYGSHHYQGRIFIMSLAHIGLFSAGAVLAWHARPTGLGSRFLCAFFVLGVAVAVWRITTLSTALDQADEIFDRNLIQQVYLGMFSLGVLGLSVGFILLANERLHAELEFMATRDPMTGAFNRRAFFAQAAVEWARSMRTQRPLAAITSDIDFFKKVNDQHGHHVGDLVIKDFTVRAAQMLRLPDVLARFGGEEFVILLPDTGMVEAKNVAERIRREIETHRDKALPAYTVSLGLSVAQGDVGQAADIEALIAEADAALYRAKQRGRNRVET</sequence>
<dbReference type="Gene3D" id="3.30.70.270">
    <property type="match status" value="1"/>
</dbReference>
<dbReference type="InterPro" id="IPR050469">
    <property type="entry name" value="Diguanylate_Cyclase"/>
</dbReference>
<comment type="catalytic activity">
    <reaction evidence="2">
        <text>2 GTP = 3',3'-c-di-GMP + 2 diphosphate</text>
        <dbReference type="Rhea" id="RHEA:24898"/>
        <dbReference type="ChEBI" id="CHEBI:33019"/>
        <dbReference type="ChEBI" id="CHEBI:37565"/>
        <dbReference type="ChEBI" id="CHEBI:58805"/>
        <dbReference type="EC" id="2.7.7.65"/>
    </reaction>
</comment>
<dbReference type="InterPro" id="IPR000160">
    <property type="entry name" value="GGDEF_dom"/>
</dbReference>
<dbReference type="InterPro" id="IPR043128">
    <property type="entry name" value="Rev_trsase/Diguanyl_cyclase"/>
</dbReference>
<evidence type="ECO:0000313" key="5">
    <source>
        <dbReference type="EMBL" id="BAO29014.1"/>
    </source>
</evidence>
<accession>W0SCS5</accession>
<dbReference type="KEGG" id="shd:SUTH_01214"/>
<keyword evidence="6" id="KW-1185">Reference proteome</keyword>
<name>W0SCS5_9PROT</name>
<keyword evidence="3" id="KW-0812">Transmembrane</keyword>
<dbReference type="GO" id="GO:0052621">
    <property type="term" value="F:diguanylate cyclase activity"/>
    <property type="evidence" value="ECO:0007669"/>
    <property type="project" value="UniProtKB-EC"/>
</dbReference>
<evidence type="ECO:0000313" key="6">
    <source>
        <dbReference type="Proteomes" id="UP000031637"/>
    </source>
</evidence>
<feature type="transmembrane region" description="Helical" evidence="3">
    <location>
        <begin position="12"/>
        <end position="30"/>
    </location>
</feature>
<dbReference type="FunFam" id="3.30.70.270:FF:000001">
    <property type="entry name" value="Diguanylate cyclase domain protein"/>
    <property type="match status" value="1"/>
</dbReference>
<feature type="transmembrane region" description="Helical" evidence="3">
    <location>
        <begin position="153"/>
        <end position="174"/>
    </location>
</feature>
<feature type="transmembrane region" description="Helical" evidence="3">
    <location>
        <begin position="127"/>
        <end position="146"/>
    </location>
</feature>
<dbReference type="PROSITE" id="PS50887">
    <property type="entry name" value="GGDEF"/>
    <property type="match status" value="1"/>
</dbReference>
<dbReference type="CDD" id="cd01949">
    <property type="entry name" value="GGDEF"/>
    <property type="match status" value="1"/>
</dbReference>
<dbReference type="PANTHER" id="PTHR45138:SF9">
    <property type="entry name" value="DIGUANYLATE CYCLASE DGCM-RELATED"/>
    <property type="match status" value="1"/>
</dbReference>
<dbReference type="SUPFAM" id="SSF55073">
    <property type="entry name" value="Nucleotide cyclase"/>
    <property type="match status" value="1"/>
</dbReference>
<feature type="transmembrane region" description="Helical" evidence="3">
    <location>
        <begin position="101"/>
        <end position="121"/>
    </location>
</feature>
<gene>
    <name evidence="5" type="ORF">SUTH_01214</name>
</gene>
<protein>
    <recommendedName>
        <fullName evidence="1">diguanylate cyclase</fullName>
        <ecNumber evidence="1">2.7.7.65</ecNumber>
    </recommendedName>
</protein>
<dbReference type="EC" id="2.7.7.65" evidence="1"/>
<dbReference type="GO" id="GO:1902201">
    <property type="term" value="P:negative regulation of bacterial-type flagellum-dependent cell motility"/>
    <property type="evidence" value="ECO:0007669"/>
    <property type="project" value="TreeGrafter"/>
</dbReference>
<reference evidence="5 6" key="1">
    <citation type="journal article" date="2014" name="Syst. Appl. Microbiol.">
        <title>Complete genomes of freshwater sulfur oxidizers Sulfuricella denitrificans skB26 and Sulfuritalea hydrogenivorans sk43H: genetic insights into the sulfur oxidation pathway of betaproteobacteria.</title>
        <authorList>
            <person name="Watanabe T."/>
            <person name="Kojima H."/>
            <person name="Fukui M."/>
        </authorList>
    </citation>
    <scope>NUCLEOTIDE SEQUENCE [LARGE SCALE GENOMIC DNA]</scope>
    <source>
        <strain evidence="5">DSM22779</strain>
    </source>
</reference>
<dbReference type="InterPro" id="IPR029787">
    <property type="entry name" value="Nucleotide_cyclase"/>
</dbReference>
<dbReference type="SMART" id="SM00267">
    <property type="entry name" value="GGDEF"/>
    <property type="match status" value="1"/>
</dbReference>
<keyword evidence="3" id="KW-1133">Transmembrane helix</keyword>
<dbReference type="NCBIfam" id="TIGR00254">
    <property type="entry name" value="GGDEF"/>
    <property type="match status" value="1"/>
</dbReference>
<feature type="domain" description="GGDEF" evidence="4">
    <location>
        <begin position="257"/>
        <end position="387"/>
    </location>
</feature>
<dbReference type="EMBL" id="AP012547">
    <property type="protein sequence ID" value="BAO29014.1"/>
    <property type="molecule type" value="Genomic_DNA"/>
</dbReference>
<dbReference type="PANTHER" id="PTHR45138">
    <property type="entry name" value="REGULATORY COMPONENTS OF SENSORY TRANSDUCTION SYSTEM"/>
    <property type="match status" value="1"/>
</dbReference>
<dbReference type="AlphaFoldDB" id="W0SCS5"/>
<keyword evidence="3" id="KW-0472">Membrane</keyword>
<evidence type="ECO:0000259" key="4">
    <source>
        <dbReference type="PROSITE" id="PS50887"/>
    </source>
</evidence>
<evidence type="ECO:0000256" key="2">
    <source>
        <dbReference type="ARBA" id="ARBA00034247"/>
    </source>
</evidence>
<dbReference type="HOGENOM" id="CLU_000445_11_1_4"/>
<organism evidence="5 6">
    <name type="scientific">Sulfuritalea hydrogenivorans sk43H</name>
    <dbReference type="NCBI Taxonomy" id="1223802"/>
    <lineage>
        <taxon>Bacteria</taxon>
        <taxon>Pseudomonadati</taxon>
        <taxon>Pseudomonadota</taxon>
        <taxon>Betaproteobacteria</taxon>
        <taxon>Nitrosomonadales</taxon>
        <taxon>Sterolibacteriaceae</taxon>
        <taxon>Sulfuritalea</taxon>
    </lineage>
</organism>
<feature type="transmembrane region" description="Helical" evidence="3">
    <location>
        <begin position="194"/>
        <end position="215"/>
    </location>
</feature>
<feature type="transmembrane region" description="Helical" evidence="3">
    <location>
        <begin position="68"/>
        <end position="89"/>
    </location>
</feature>
<dbReference type="GO" id="GO:0005886">
    <property type="term" value="C:plasma membrane"/>
    <property type="evidence" value="ECO:0007669"/>
    <property type="project" value="TreeGrafter"/>
</dbReference>
<dbReference type="GO" id="GO:0043709">
    <property type="term" value="P:cell adhesion involved in single-species biofilm formation"/>
    <property type="evidence" value="ECO:0007669"/>
    <property type="project" value="TreeGrafter"/>
</dbReference>
<evidence type="ECO:0000256" key="1">
    <source>
        <dbReference type="ARBA" id="ARBA00012528"/>
    </source>
</evidence>